<dbReference type="Pfam" id="PF07963">
    <property type="entry name" value="N_methyl"/>
    <property type="match status" value="1"/>
</dbReference>
<keyword evidence="3" id="KW-0574">Periplasm</keyword>
<dbReference type="GO" id="GO:0042597">
    <property type="term" value="C:periplasmic space"/>
    <property type="evidence" value="ECO:0007669"/>
    <property type="project" value="UniProtKB-SubCell"/>
</dbReference>
<organism evidence="6 7">
    <name type="scientific">Aminivibrio pyruvatiphilus</name>
    <dbReference type="NCBI Taxonomy" id="1005740"/>
    <lineage>
        <taxon>Bacteria</taxon>
        <taxon>Thermotogati</taxon>
        <taxon>Synergistota</taxon>
        <taxon>Synergistia</taxon>
        <taxon>Synergistales</taxon>
        <taxon>Aminobacteriaceae</taxon>
        <taxon>Aminivibrio</taxon>
    </lineage>
</organism>
<name>A0A4R8M633_9BACT</name>
<dbReference type="Proteomes" id="UP000295066">
    <property type="component" value="Unassembled WGS sequence"/>
</dbReference>
<gene>
    <name evidence="6" type="ORF">C8D99_108133</name>
</gene>
<dbReference type="NCBIfam" id="TIGR02532">
    <property type="entry name" value="IV_pilin_GFxxxE"/>
    <property type="match status" value="1"/>
</dbReference>
<evidence type="ECO:0000256" key="2">
    <source>
        <dbReference type="ARBA" id="ARBA00004418"/>
    </source>
</evidence>
<keyword evidence="5" id="KW-1133">Transmembrane helix</keyword>
<dbReference type="GO" id="GO:0009279">
    <property type="term" value="C:cell outer membrane"/>
    <property type="evidence" value="ECO:0007669"/>
    <property type="project" value="UniProtKB-SubCell"/>
</dbReference>
<evidence type="ECO:0000256" key="5">
    <source>
        <dbReference type="SAM" id="Phobius"/>
    </source>
</evidence>
<dbReference type="OrthoDB" id="4349at2"/>
<dbReference type="SUPFAM" id="SSF54523">
    <property type="entry name" value="Pili subunits"/>
    <property type="match status" value="1"/>
</dbReference>
<comment type="caution">
    <text evidence="6">The sequence shown here is derived from an EMBL/GenBank/DDBJ whole genome shotgun (WGS) entry which is preliminary data.</text>
</comment>
<reference evidence="6 7" key="1">
    <citation type="submission" date="2019-03" db="EMBL/GenBank/DDBJ databases">
        <title>Genomic Encyclopedia of Type Strains, Phase IV (KMG-IV): sequencing the most valuable type-strain genomes for metagenomic binning, comparative biology and taxonomic classification.</title>
        <authorList>
            <person name="Goeker M."/>
        </authorList>
    </citation>
    <scope>NUCLEOTIDE SEQUENCE [LARGE SCALE GENOMIC DNA]</scope>
    <source>
        <strain evidence="6 7">DSM 25964</strain>
    </source>
</reference>
<sequence>MTRERKRRGFTLVEILVSILILGVVMGAVMTLFFSVFESYQFHQDVMEAKQRGHIALASIQPFVSGAALGLPAGKTDFQNGFSANPPLFILDNASPNKKFSGPVQLASGDVVVPDDTTEGTALWLVYGEPSGFGIEQDYEADSTAQQIELTGVLKVEANRNDTTKSWIVFPAGISPLYVSAVDPGDGKVLSVASNKSQKINAFEEAHYLKAVKIKVSSGNMYIERSDGSGSQSAVEGVEGLWCVFNRDGNRVLQVTVLARGDTVHASELQSSIEGWPAEAPQPTNRRYRYATVTRSWRIRN</sequence>
<protein>
    <submittedName>
        <fullName evidence="6">Prepilin-type N-terminal cleavage/methylation domain-containing protein</fullName>
    </submittedName>
</protein>
<evidence type="ECO:0000256" key="3">
    <source>
        <dbReference type="ARBA" id="ARBA00022764"/>
    </source>
</evidence>
<proteinExistence type="predicted"/>
<keyword evidence="5" id="KW-0812">Transmembrane</keyword>
<feature type="transmembrane region" description="Helical" evidence="5">
    <location>
        <begin position="12"/>
        <end position="37"/>
    </location>
</feature>
<evidence type="ECO:0000256" key="1">
    <source>
        <dbReference type="ARBA" id="ARBA00004203"/>
    </source>
</evidence>
<evidence type="ECO:0000256" key="4">
    <source>
        <dbReference type="ARBA" id="ARBA00023237"/>
    </source>
</evidence>
<dbReference type="PROSITE" id="PS00409">
    <property type="entry name" value="PROKAR_NTER_METHYL"/>
    <property type="match status" value="1"/>
</dbReference>
<dbReference type="EMBL" id="SORI01000008">
    <property type="protein sequence ID" value="TDY60584.1"/>
    <property type="molecule type" value="Genomic_DNA"/>
</dbReference>
<dbReference type="RefSeq" id="WP_133957602.1">
    <property type="nucleotide sequence ID" value="NZ_SORI01000008.1"/>
</dbReference>
<keyword evidence="5" id="KW-0472">Membrane</keyword>
<dbReference type="InterPro" id="IPR012902">
    <property type="entry name" value="N_methyl_site"/>
</dbReference>
<comment type="subcellular location">
    <subcellularLocation>
        <location evidence="1">Cell outer membrane</location>
        <topology evidence="1">Single-pass membrane protein</topology>
    </subcellularLocation>
    <subcellularLocation>
        <location evidence="2">Periplasm</location>
    </subcellularLocation>
</comment>
<keyword evidence="7" id="KW-1185">Reference proteome</keyword>
<accession>A0A4R8M633</accession>
<keyword evidence="4" id="KW-0998">Cell outer membrane</keyword>
<evidence type="ECO:0000313" key="6">
    <source>
        <dbReference type="EMBL" id="TDY60584.1"/>
    </source>
</evidence>
<dbReference type="AlphaFoldDB" id="A0A4R8M633"/>
<dbReference type="InterPro" id="IPR045584">
    <property type="entry name" value="Pilin-like"/>
</dbReference>
<evidence type="ECO:0000313" key="7">
    <source>
        <dbReference type="Proteomes" id="UP000295066"/>
    </source>
</evidence>